<sequence>MVRRSNRQKYTFKEGDFVNLHLNDIEDMLLFVAQHKLFNLEGSDIIDLAVELCMFTRSLIIKRRVKISAKKLYTPSFDPLGAVYKDLNKQKRVMRADELYKFSNEPLKLVRDELHHRVLNFHLGYNKEMSWRKWSAIDKRRSELMVELIDKQMQERQIKP</sequence>
<proteinExistence type="predicted"/>
<accession>A0A699PXR9</accession>
<organism evidence="1">
    <name type="scientific">Tanacetum cinerariifolium</name>
    <name type="common">Dalmatian daisy</name>
    <name type="synonym">Chrysanthemum cinerariifolium</name>
    <dbReference type="NCBI Taxonomy" id="118510"/>
    <lineage>
        <taxon>Eukaryota</taxon>
        <taxon>Viridiplantae</taxon>
        <taxon>Streptophyta</taxon>
        <taxon>Embryophyta</taxon>
        <taxon>Tracheophyta</taxon>
        <taxon>Spermatophyta</taxon>
        <taxon>Magnoliopsida</taxon>
        <taxon>eudicotyledons</taxon>
        <taxon>Gunneridae</taxon>
        <taxon>Pentapetalae</taxon>
        <taxon>asterids</taxon>
        <taxon>campanulids</taxon>
        <taxon>Asterales</taxon>
        <taxon>Asteraceae</taxon>
        <taxon>Asteroideae</taxon>
        <taxon>Anthemideae</taxon>
        <taxon>Anthemidinae</taxon>
        <taxon>Tanacetum</taxon>
    </lineage>
</organism>
<evidence type="ECO:0000313" key="1">
    <source>
        <dbReference type="EMBL" id="GFC57843.1"/>
    </source>
</evidence>
<gene>
    <name evidence="1" type="ORF">Tci_829813</name>
</gene>
<dbReference type="EMBL" id="BKCJ010975263">
    <property type="protein sequence ID" value="GFC57843.1"/>
    <property type="molecule type" value="Genomic_DNA"/>
</dbReference>
<reference evidence="1" key="1">
    <citation type="journal article" date="2019" name="Sci. Rep.">
        <title>Draft genome of Tanacetum cinerariifolium, the natural source of mosquito coil.</title>
        <authorList>
            <person name="Yamashiro T."/>
            <person name="Shiraishi A."/>
            <person name="Satake H."/>
            <person name="Nakayama K."/>
        </authorList>
    </citation>
    <scope>NUCLEOTIDE SEQUENCE</scope>
</reference>
<protein>
    <submittedName>
        <fullName evidence="1">Uncharacterized protein</fullName>
    </submittedName>
</protein>
<comment type="caution">
    <text evidence="1">The sequence shown here is derived from an EMBL/GenBank/DDBJ whole genome shotgun (WGS) entry which is preliminary data.</text>
</comment>
<name>A0A699PXR9_TANCI</name>
<dbReference type="AlphaFoldDB" id="A0A699PXR9"/>